<evidence type="ECO:0000256" key="1">
    <source>
        <dbReference type="SAM" id="MobiDB-lite"/>
    </source>
</evidence>
<name>A0A976N1S5_9VIRU</name>
<protein>
    <submittedName>
        <fullName evidence="2">DNA pilot protein</fullName>
    </submittedName>
</protein>
<feature type="compositionally biased region" description="Polar residues" evidence="1">
    <location>
        <begin position="118"/>
        <end position="130"/>
    </location>
</feature>
<accession>A0A976N1S5</accession>
<proteinExistence type="predicted"/>
<feature type="region of interest" description="Disordered" evidence="1">
    <location>
        <begin position="118"/>
        <end position="137"/>
    </location>
</feature>
<dbReference type="EMBL" id="OM869635">
    <property type="protein sequence ID" value="UPW41602.1"/>
    <property type="molecule type" value="Genomic_DNA"/>
</dbReference>
<sequence>MAVIASNPDYPDWNPFGSSSTVGSGMSASGFDIDSLMSSLNGISSANTQASSALAQEQRDWSSGEAAVLRQFNADEAAKNRDWQKMMSDTAHQREVADLRAAGLNPVLSALNGSGATVTSGATASGSMPSGSAGEADKSSTTALVTLLGSLLNRQTQLETMRMSAENNLAVAEKYNATSELVAAITGQATTQAAGIHAAASMYGSDRALEASKYSADMSNKNVKFSSMMSYMQGVNTAKLYTDATRYSADQAYKAAEYSSDASIRKVYHEMVADIGTSAARAFLNYFLGNKQLMFQSALFGW</sequence>
<organism evidence="2">
    <name type="scientific">Peromfec virus RodF8_43</name>
    <dbReference type="NCBI Taxonomy" id="2929376"/>
    <lineage>
        <taxon>Viruses</taxon>
        <taxon>Monodnaviria</taxon>
        <taxon>Sangervirae</taxon>
        <taxon>Phixviricota</taxon>
        <taxon>Malgrandaviricetes</taxon>
        <taxon>Petitvirales</taxon>
        <taxon>Microviridae</taxon>
    </lineage>
</organism>
<evidence type="ECO:0000313" key="2">
    <source>
        <dbReference type="EMBL" id="UPW41602.1"/>
    </source>
</evidence>
<reference evidence="2" key="1">
    <citation type="submission" date="2022-02" db="EMBL/GenBank/DDBJ databases">
        <title>Towards deciphering the DNA virus diversity associated with rodent species in the families Cricetidae and Heteromyidae.</title>
        <authorList>
            <person name="Lund M."/>
            <person name="Larsen B.B."/>
            <person name="Gryseels S."/>
            <person name="Kraberger S."/>
            <person name="Rowsey D.M."/>
            <person name="Steger L."/>
            <person name="Yule K.M."/>
            <person name="Upham N.S."/>
            <person name="Worobey M."/>
            <person name="Van Doorslaer K."/>
            <person name="Varsani A."/>
        </authorList>
    </citation>
    <scope>NUCLEOTIDE SEQUENCE</scope>
    <source>
        <strain evidence="2">NeonRodF8_43</strain>
    </source>
</reference>